<dbReference type="AlphaFoldDB" id="G0UPQ6"/>
<dbReference type="PROSITE" id="PS00521">
    <property type="entry name" value="P5CR"/>
    <property type="match status" value="1"/>
</dbReference>
<feature type="domain" description="Pyrroline-5-carboxylate reductase dimerisation" evidence="14">
    <location>
        <begin position="161"/>
        <end position="265"/>
    </location>
</feature>
<evidence type="ECO:0000256" key="7">
    <source>
        <dbReference type="ARBA" id="ARBA00022857"/>
    </source>
</evidence>
<keyword evidence="7 11" id="KW-0521">NADP</keyword>
<dbReference type="Pfam" id="PF14748">
    <property type="entry name" value="P5CR_dimer"/>
    <property type="match status" value="1"/>
</dbReference>
<evidence type="ECO:0000256" key="6">
    <source>
        <dbReference type="ARBA" id="ARBA00022650"/>
    </source>
</evidence>
<evidence type="ECO:0000256" key="3">
    <source>
        <dbReference type="ARBA" id="ARBA00021413"/>
    </source>
</evidence>
<proteinExistence type="inferred from homology"/>
<evidence type="ECO:0000256" key="1">
    <source>
        <dbReference type="ARBA" id="ARBA00004496"/>
    </source>
</evidence>
<evidence type="ECO:0000259" key="14">
    <source>
        <dbReference type="Pfam" id="PF14748"/>
    </source>
</evidence>
<feature type="binding site" evidence="11">
    <location>
        <begin position="6"/>
        <end position="11"/>
    </location>
    <ligand>
        <name>NADP(+)</name>
        <dbReference type="ChEBI" id="CHEBI:58349"/>
    </ligand>
</feature>
<dbReference type="GO" id="GO:0004735">
    <property type="term" value="F:pyrroline-5-carboxylate reductase activity"/>
    <property type="evidence" value="ECO:0007669"/>
    <property type="project" value="UniProtKB-EC"/>
</dbReference>
<dbReference type="PANTHER" id="PTHR11645:SF0">
    <property type="entry name" value="PYRROLINE-5-CARBOXYLATE REDUCTASE 3"/>
    <property type="match status" value="1"/>
</dbReference>
<evidence type="ECO:0000256" key="12">
    <source>
        <dbReference type="RuleBase" id="RU003903"/>
    </source>
</evidence>
<dbReference type="EMBL" id="HE575320">
    <property type="protein sequence ID" value="CCC91367.1"/>
    <property type="molecule type" value="Genomic_DNA"/>
</dbReference>
<dbReference type="SUPFAM" id="SSF51735">
    <property type="entry name" value="NAD(P)-binding Rossmann-fold domains"/>
    <property type="match status" value="1"/>
</dbReference>
<dbReference type="FunFam" id="1.10.3730.10:FF:000001">
    <property type="entry name" value="Pyrroline-5-carboxylate reductase"/>
    <property type="match status" value="1"/>
</dbReference>
<comment type="catalytic activity">
    <reaction evidence="10 12">
        <text>L-proline + NADP(+) = (S)-1-pyrroline-5-carboxylate + NADPH + 2 H(+)</text>
        <dbReference type="Rhea" id="RHEA:14109"/>
        <dbReference type="ChEBI" id="CHEBI:15378"/>
        <dbReference type="ChEBI" id="CHEBI:17388"/>
        <dbReference type="ChEBI" id="CHEBI:57783"/>
        <dbReference type="ChEBI" id="CHEBI:58349"/>
        <dbReference type="ChEBI" id="CHEBI:60039"/>
        <dbReference type="EC" id="1.5.1.2"/>
    </reaction>
</comment>
<dbReference type="Pfam" id="PF03807">
    <property type="entry name" value="F420_oxidored"/>
    <property type="match status" value="1"/>
</dbReference>
<keyword evidence="5 12" id="KW-0028">Amino-acid biosynthesis</keyword>
<evidence type="ECO:0000256" key="5">
    <source>
        <dbReference type="ARBA" id="ARBA00022605"/>
    </source>
</evidence>
<evidence type="ECO:0000256" key="9">
    <source>
        <dbReference type="ARBA" id="ARBA00050547"/>
    </source>
</evidence>
<feature type="domain" description="Pyrroline-5-carboxylate reductase catalytic N-terminal" evidence="13">
    <location>
        <begin position="2"/>
        <end position="96"/>
    </location>
</feature>
<dbReference type="PIRSF" id="PIRSF000193">
    <property type="entry name" value="Pyrrol-5-carb_rd"/>
    <property type="match status" value="1"/>
</dbReference>
<dbReference type="EC" id="1.5.1.2" evidence="12"/>
<comment type="similarity">
    <text evidence="2 12">Belongs to the pyrroline-5-carboxylate reductase family.</text>
</comment>
<evidence type="ECO:0000259" key="13">
    <source>
        <dbReference type="Pfam" id="PF03807"/>
    </source>
</evidence>
<dbReference type="InterPro" id="IPR053790">
    <property type="entry name" value="P5CR-like_CS"/>
</dbReference>
<dbReference type="InterPro" id="IPR000304">
    <property type="entry name" value="Pyrroline-COOH_reductase"/>
</dbReference>
<dbReference type="HAMAP" id="MF_01925">
    <property type="entry name" value="P5C_reductase"/>
    <property type="match status" value="1"/>
</dbReference>
<dbReference type="InterPro" id="IPR029036">
    <property type="entry name" value="P5CR_dimer"/>
</dbReference>
<accession>G0UPQ6</accession>
<dbReference type="Gene3D" id="1.10.3730.10">
    <property type="entry name" value="ProC C-terminal domain-like"/>
    <property type="match status" value="1"/>
</dbReference>
<evidence type="ECO:0000256" key="8">
    <source>
        <dbReference type="ARBA" id="ARBA00023002"/>
    </source>
</evidence>
<dbReference type="InterPro" id="IPR008927">
    <property type="entry name" value="6-PGluconate_DH-like_C_sf"/>
</dbReference>
<evidence type="ECO:0000313" key="15">
    <source>
        <dbReference type="EMBL" id="CCC91367.1"/>
    </source>
</evidence>
<dbReference type="SUPFAM" id="SSF48179">
    <property type="entry name" value="6-phosphogluconate dehydrogenase C-terminal domain-like"/>
    <property type="match status" value="1"/>
</dbReference>
<comment type="pathway">
    <text evidence="12">Amino-acid biosynthesis; L-proline biosynthesis; L-proline from L-glutamate 5-semialdehyde: step 1/1.</text>
</comment>
<dbReference type="UniPathway" id="UPA00098">
    <property type="reaction ID" value="UER00361"/>
</dbReference>
<dbReference type="GO" id="GO:0055129">
    <property type="term" value="P:L-proline biosynthetic process"/>
    <property type="evidence" value="ECO:0007669"/>
    <property type="project" value="UniProtKB-UniPathway"/>
</dbReference>
<evidence type="ECO:0000256" key="10">
    <source>
        <dbReference type="ARBA" id="ARBA00052690"/>
    </source>
</evidence>
<dbReference type="InterPro" id="IPR028939">
    <property type="entry name" value="P5C_Rdtase_cat_N"/>
</dbReference>
<keyword evidence="4" id="KW-0963">Cytoplasm</keyword>
<reference evidence="15" key="1">
    <citation type="journal article" date="2012" name="Proc. Natl. Acad. Sci. U.S.A.">
        <title>Antigenic diversity is generated by distinct evolutionary mechanisms in African trypanosome species.</title>
        <authorList>
            <person name="Jackson A.P."/>
            <person name="Berry A."/>
            <person name="Aslett M."/>
            <person name="Allison H.C."/>
            <person name="Burton P."/>
            <person name="Vavrova-Anderson J."/>
            <person name="Brown R."/>
            <person name="Browne H."/>
            <person name="Corton N."/>
            <person name="Hauser H."/>
            <person name="Gamble J."/>
            <person name="Gilderthorp R."/>
            <person name="Marcello L."/>
            <person name="McQuillan J."/>
            <person name="Otto T.D."/>
            <person name="Quail M.A."/>
            <person name="Sanders M.J."/>
            <person name="van Tonder A."/>
            <person name="Ginger M.L."/>
            <person name="Field M.C."/>
            <person name="Barry J.D."/>
            <person name="Hertz-Fowler C."/>
            <person name="Berriman M."/>
        </authorList>
    </citation>
    <scope>NUCLEOTIDE SEQUENCE</scope>
    <source>
        <strain evidence="15">IL3000</strain>
    </source>
</reference>
<name>G0UPQ6_TRYCI</name>
<protein>
    <recommendedName>
        <fullName evidence="3 12">Pyrroline-5-carboxylate reductase</fullName>
        <ecNumber evidence="12">1.5.1.2</ecNumber>
    </recommendedName>
</protein>
<keyword evidence="8 12" id="KW-0560">Oxidoreductase</keyword>
<sequence>MKISFIGCGNMGECILSGLVQSGKYPSHAICVFNRTKASVERLCTQYGVSGAASAVAAAASGDVIIIGVKPKGVCEVLESICDAVTEEKIVVSIAAAINIESMEKALKYTPRKVVRVMPNVPTRVQSGVTSITPNLQVSASEVEKICQMFHTIGLVVEVTEQQIHSVIGVAGSSPAYVFLFLEAMADAAVLGGLPRALAYELAAQAVLGSARLLQESGMTPGQLKDMVCSPGGTTIEAVRSLERSGMRSSVIEAMVSCMKKSKELEEALN</sequence>
<gene>
    <name evidence="15" type="ORF">TCIL3000_7_1750</name>
</gene>
<dbReference type="VEuPathDB" id="TriTrypDB:TcIL3000_7_1750"/>
<evidence type="ECO:0000256" key="11">
    <source>
        <dbReference type="PIRSR" id="PIRSR000193-1"/>
    </source>
</evidence>
<comment type="catalytic activity">
    <reaction evidence="9">
        <text>L-proline + NAD(+) = (S)-1-pyrroline-5-carboxylate + NADH + 2 H(+)</text>
        <dbReference type="Rhea" id="RHEA:14105"/>
        <dbReference type="ChEBI" id="CHEBI:15378"/>
        <dbReference type="ChEBI" id="CHEBI:17388"/>
        <dbReference type="ChEBI" id="CHEBI:57540"/>
        <dbReference type="ChEBI" id="CHEBI:57945"/>
        <dbReference type="ChEBI" id="CHEBI:60039"/>
        <dbReference type="EC" id="1.5.1.2"/>
    </reaction>
</comment>
<dbReference type="NCBIfam" id="TIGR00112">
    <property type="entry name" value="proC"/>
    <property type="match status" value="1"/>
</dbReference>
<evidence type="ECO:0000256" key="4">
    <source>
        <dbReference type="ARBA" id="ARBA00022490"/>
    </source>
</evidence>
<comment type="subcellular location">
    <subcellularLocation>
        <location evidence="1">Cytoplasm</location>
    </subcellularLocation>
</comment>
<dbReference type="GO" id="GO:0005737">
    <property type="term" value="C:cytoplasm"/>
    <property type="evidence" value="ECO:0007669"/>
    <property type="project" value="UniProtKB-SubCell"/>
</dbReference>
<dbReference type="PANTHER" id="PTHR11645">
    <property type="entry name" value="PYRROLINE-5-CARBOXYLATE REDUCTASE"/>
    <property type="match status" value="1"/>
</dbReference>
<keyword evidence="6 12" id="KW-0641">Proline biosynthesis</keyword>
<dbReference type="Gene3D" id="3.40.50.720">
    <property type="entry name" value="NAD(P)-binding Rossmann-like Domain"/>
    <property type="match status" value="1"/>
</dbReference>
<organism evidence="15">
    <name type="scientific">Trypanosoma congolense (strain IL3000)</name>
    <dbReference type="NCBI Taxonomy" id="1068625"/>
    <lineage>
        <taxon>Eukaryota</taxon>
        <taxon>Discoba</taxon>
        <taxon>Euglenozoa</taxon>
        <taxon>Kinetoplastea</taxon>
        <taxon>Metakinetoplastina</taxon>
        <taxon>Trypanosomatida</taxon>
        <taxon>Trypanosomatidae</taxon>
        <taxon>Trypanosoma</taxon>
        <taxon>Nannomonas</taxon>
    </lineage>
</organism>
<dbReference type="FunFam" id="3.40.50.720:FF:000190">
    <property type="entry name" value="Pyrroline-5-carboxylate reductase"/>
    <property type="match status" value="1"/>
</dbReference>
<dbReference type="InterPro" id="IPR036291">
    <property type="entry name" value="NAD(P)-bd_dom_sf"/>
</dbReference>
<evidence type="ECO:0000256" key="2">
    <source>
        <dbReference type="ARBA" id="ARBA00005525"/>
    </source>
</evidence>